<dbReference type="AlphaFoldDB" id="A0A445MTG3"/>
<gene>
    <name evidence="1" type="ORF">PITCH_A1520014</name>
</gene>
<organism evidence="1">
    <name type="scientific">uncultured Desulfobacterium sp</name>
    <dbReference type="NCBI Taxonomy" id="201089"/>
    <lineage>
        <taxon>Bacteria</taxon>
        <taxon>Pseudomonadati</taxon>
        <taxon>Thermodesulfobacteriota</taxon>
        <taxon>Desulfobacteria</taxon>
        <taxon>Desulfobacterales</taxon>
        <taxon>Desulfobacteriaceae</taxon>
        <taxon>Desulfobacterium</taxon>
        <taxon>environmental samples</taxon>
    </lineage>
</organism>
<protein>
    <submittedName>
        <fullName evidence="1">Uncharacterized protein</fullName>
    </submittedName>
</protein>
<reference evidence="1" key="1">
    <citation type="submission" date="2018-01" db="EMBL/GenBank/DDBJ databases">
        <authorList>
            <person name="Regsiter A."/>
            <person name="William W."/>
        </authorList>
    </citation>
    <scope>NUCLEOTIDE SEQUENCE</scope>
    <source>
        <strain evidence="1">TRIP AH-1</strain>
    </source>
</reference>
<name>A0A445MTG3_9BACT</name>
<accession>A0A445MTG3</accession>
<sequence>MTPIILAELQYAVFDAAETNKLPRKEDEAVKAFQGVASASRLAVMSDTNTDISQAFGAVDLLGFGQAISSLNFNG</sequence>
<proteinExistence type="predicted"/>
<dbReference type="EMBL" id="OJIN01000060">
    <property type="protein sequence ID" value="SPD72756.1"/>
    <property type="molecule type" value="Genomic_DNA"/>
</dbReference>
<evidence type="ECO:0000313" key="1">
    <source>
        <dbReference type="EMBL" id="SPD72756.1"/>
    </source>
</evidence>